<dbReference type="PANTHER" id="PTHR24369">
    <property type="entry name" value="ANTIGEN BSP, PUTATIVE-RELATED"/>
    <property type="match status" value="1"/>
</dbReference>
<dbReference type="InterPro" id="IPR001611">
    <property type="entry name" value="Leu-rich_rpt"/>
</dbReference>
<feature type="chain" id="PRO_5042237795" evidence="3">
    <location>
        <begin position="20"/>
        <end position="322"/>
    </location>
</feature>
<dbReference type="PROSITE" id="PS51450">
    <property type="entry name" value="LRR"/>
    <property type="match status" value="2"/>
</dbReference>
<keyword evidence="1" id="KW-0433">Leucine-rich repeat</keyword>
<dbReference type="SMART" id="SM00364">
    <property type="entry name" value="LRR_BAC"/>
    <property type="match status" value="4"/>
</dbReference>
<evidence type="ECO:0000313" key="5">
    <source>
        <dbReference type="Proteomes" id="UP001221898"/>
    </source>
</evidence>
<dbReference type="SMART" id="SM00369">
    <property type="entry name" value="LRR_TYP"/>
    <property type="match status" value="6"/>
</dbReference>
<dbReference type="PANTHER" id="PTHR24369:SF160">
    <property type="entry name" value="VASORIN"/>
    <property type="match status" value="1"/>
</dbReference>
<reference evidence="4" key="1">
    <citation type="journal article" date="2023" name="Science">
        <title>Genome structures resolve the early diversification of teleost fishes.</title>
        <authorList>
            <person name="Parey E."/>
            <person name="Louis A."/>
            <person name="Montfort J."/>
            <person name="Bouchez O."/>
            <person name="Roques C."/>
            <person name="Iampietro C."/>
            <person name="Lluch J."/>
            <person name="Castinel A."/>
            <person name="Donnadieu C."/>
            <person name="Desvignes T."/>
            <person name="Floi Bucao C."/>
            <person name="Jouanno E."/>
            <person name="Wen M."/>
            <person name="Mejri S."/>
            <person name="Dirks R."/>
            <person name="Jansen H."/>
            <person name="Henkel C."/>
            <person name="Chen W.J."/>
            <person name="Zahm M."/>
            <person name="Cabau C."/>
            <person name="Klopp C."/>
            <person name="Thompson A.W."/>
            <person name="Robinson-Rechavi M."/>
            <person name="Braasch I."/>
            <person name="Lecointre G."/>
            <person name="Bobe J."/>
            <person name="Postlethwait J.H."/>
            <person name="Berthelot C."/>
            <person name="Roest Crollius H."/>
            <person name="Guiguen Y."/>
        </authorList>
    </citation>
    <scope>NUCLEOTIDE SEQUENCE</scope>
    <source>
        <strain evidence="4">NC1722</strain>
    </source>
</reference>
<keyword evidence="2" id="KW-0677">Repeat</keyword>
<proteinExistence type="predicted"/>
<dbReference type="Pfam" id="PF00560">
    <property type="entry name" value="LRR_1"/>
    <property type="match status" value="1"/>
</dbReference>
<evidence type="ECO:0000313" key="4">
    <source>
        <dbReference type="EMBL" id="KAJ8366943.1"/>
    </source>
</evidence>
<evidence type="ECO:0000256" key="1">
    <source>
        <dbReference type="ARBA" id="ARBA00022614"/>
    </source>
</evidence>
<protein>
    <submittedName>
        <fullName evidence="4">Uncharacterized protein</fullName>
    </submittedName>
</protein>
<dbReference type="EMBL" id="JAINUG010000524">
    <property type="protein sequence ID" value="KAJ8366943.1"/>
    <property type="molecule type" value="Genomic_DNA"/>
</dbReference>
<keyword evidence="5" id="KW-1185">Reference proteome</keyword>
<dbReference type="GO" id="GO:0005886">
    <property type="term" value="C:plasma membrane"/>
    <property type="evidence" value="ECO:0007669"/>
    <property type="project" value="TreeGrafter"/>
</dbReference>
<keyword evidence="3" id="KW-0732">Signal</keyword>
<dbReference type="InterPro" id="IPR032675">
    <property type="entry name" value="LRR_dom_sf"/>
</dbReference>
<dbReference type="Pfam" id="PF13855">
    <property type="entry name" value="LRR_8"/>
    <property type="match status" value="1"/>
</dbReference>
<organism evidence="4 5">
    <name type="scientific">Aldrovandia affinis</name>
    <dbReference type="NCBI Taxonomy" id="143900"/>
    <lineage>
        <taxon>Eukaryota</taxon>
        <taxon>Metazoa</taxon>
        <taxon>Chordata</taxon>
        <taxon>Craniata</taxon>
        <taxon>Vertebrata</taxon>
        <taxon>Euteleostomi</taxon>
        <taxon>Actinopterygii</taxon>
        <taxon>Neopterygii</taxon>
        <taxon>Teleostei</taxon>
        <taxon>Notacanthiformes</taxon>
        <taxon>Halosauridae</taxon>
        <taxon>Aldrovandia</taxon>
    </lineage>
</organism>
<sequence length="322" mass="35122">MKLFLPLLLFLLLSAQALTSDCPRDCTCPDPDSIFCFQRRSPDVPLGVPSATKNLYLFQNGIAALARDDFAGLDGLEMLDLSQNQLSELPDRAFELLSSLRNLDLSSNLIGRVSRESFSGLALLQRLYLHGNRIQSIHPEAFGGLDQLLELKLQGNQLTALPALRLPRLLLLDLSHNGLLAPPGAGDLQTPNLESLKMAGLGLSELDAGLLRSLGNLHDLDVSRNQLRAVPTALGSARGLIRLSLAANPLGGLDAEALRDLRGLQELDLSGLNMQALPEAFRHLFPRLRLLTAAENPFNCLCPLAWLAGWLREGRVRLGRPE</sequence>
<feature type="non-terminal residue" evidence="4">
    <location>
        <position position="322"/>
    </location>
</feature>
<comment type="caution">
    <text evidence="4">The sequence shown here is derived from an EMBL/GenBank/DDBJ whole genome shotgun (WGS) entry which is preliminary data.</text>
</comment>
<dbReference type="InterPro" id="IPR003591">
    <property type="entry name" value="Leu-rich_rpt_typical-subtyp"/>
</dbReference>
<name>A0AAD7R666_9TELE</name>
<dbReference type="Proteomes" id="UP001221898">
    <property type="component" value="Unassembled WGS sequence"/>
</dbReference>
<dbReference type="PRINTS" id="PR00019">
    <property type="entry name" value="LEURICHRPT"/>
</dbReference>
<gene>
    <name evidence="4" type="ORF">AAFF_G00336470</name>
</gene>
<feature type="signal peptide" evidence="3">
    <location>
        <begin position="1"/>
        <end position="19"/>
    </location>
</feature>
<dbReference type="SUPFAM" id="SSF52058">
    <property type="entry name" value="L domain-like"/>
    <property type="match status" value="1"/>
</dbReference>
<evidence type="ECO:0000256" key="2">
    <source>
        <dbReference type="ARBA" id="ARBA00022737"/>
    </source>
</evidence>
<dbReference type="AlphaFoldDB" id="A0AAD7R666"/>
<evidence type="ECO:0000256" key="3">
    <source>
        <dbReference type="SAM" id="SignalP"/>
    </source>
</evidence>
<dbReference type="Gene3D" id="3.80.10.10">
    <property type="entry name" value="Ribonuclease Inhibitor"/>
    <property type="match status" value="2"/>
</dbReference>
<dbReference type="InterPro" id="IPR050541">
    <property type="entry name" value="LRR_TM_domain-containing"/>
</dbReference>
<accession>A0AAD7R666</accession>